<protein>
    <submittedName>
        <fullName evidence="1">Uncharacterized protein</fullName>
    </submittedName>
</protein>
<accession>U2MCV9</accession>
<dbReference type="PATRIC" id="fig|1395125.3.peg.1872"/>
<dbReference type="EMBL" id="AWGW01000025">
    <property type="protein sequence ID" value="ERJ99524.1"/>
    <property type="molecule type" value="Genomic_DNA"/>
</dbReference>
<name>U2MCV9_9BACT</name>
<dbReference type="AlphaFoldDB" id="U2MCV9"/>
<sequence>MALRHEQIYIAKHVHWNTSMTPMALRRYNIYNGGYIH</sequence>
<reference evidence="1 2" key="1">
    <citation type="submission" date="2013-08" db="EMBL/GenBank/DDBJ databases">
        <authorList>
            <person name="Durkin A.S."/>
            <person name="Haft D.R."/>
            <person name="McCorrison J."/>
            <person name="Torralba M."/>
            <person name="Gillis M."/>
            <person name="Haft D.H."/>
            <person name="Methe B."/>
            <person name="Sutton G."/>
            <person name="Nelson K.E."/>
        </authorList>
    </citation>
    <scope>NUCLEOTIDE SEQUENCE [LARGE SCALE GENOMIC DNA]</scope>
    <source>
        <strain evidence="1 2">F0493</strain>
    </source>
</reference>
<gene>
    <name evidence="1" type="ORF">HMPREF9145_0959</name>
</gene>
<dbReference type="Proteomes" id="UP000017023">
    <property type="component" value="Unassembled WGS sequence"/>
</dbReference>
<evidence type="ECO:0000313" key="2">
    <source>
        <dbReference type="Proteomes" id="UP000017023"/>
    </source>
</evidence>
<comment type="caution">
    <text evidence="1">The sequence shown here is derived from an EMBL/GenBank/DDBJ whole genome shotgun (WGS) entry which is preliminary data.</text>
</comment>
<organism evidence="1 2">
    <name type="scientific">Segatella salivae F0493</name>
    <dbReference type="NCBI Taxonomy" id="1395125"/>
    <lineage>
        <taxon>Bacteria</taxon>
        <taxon>Pseudomonadati</taxon>
        <taxon>Bacteroidota</taxon>
        <taxon>Bacteroidia</taxon>
        <taxon>Bacteroidales</taxon>
        <taxon>Prevotellaceae</taxon>
        <taxon>Segatella</taxon>
    </lineage>
</organism>
<evidence type="ECO:0000313" key="1">
    <source>
        <dbReference type="EMBL" id="ERJ99524.1"/>
    </source>
</evidence>
<proteinExistence type="predicted"/>